<dbReference type="InterPro" id="IPR011545">
    <property type="entry name" value="DEAD/DEAH_box_helicase_dom"/>
</dbReference>
<dbReference type="SMART" id="SM00490">
    <property type="entry name" value="HELICc"/>
    <property type="match status" value="1"/>
</dbReference>
<evidence type="ECO:0000259" key="5">
    <source>
        <dbReference type="PROSITE" id="PS51192"/>
    </source>
</evidence>
<dbReference type="PANTHER" id="PTHR13710:SF150">
    <property type="entry name" value="ATP-DEPENDENT DNA HELICASE RECQ"/>
    <property type="match status" value="1"/>
</dbReference>
<dbReference type="CDD" id="cd17920">
    <property type="entry name" value="DEXHc_RecQ"/>
    <property type="match status" value="1"/>
</dbReference>
<dbReference type="GO" id="GO:0005737">
    <property type="term" value="C:cytoplasm"/>
    <property type="evidence" value="ECO:0007669"/>
    <property type="project" value="TreeGrafter"/>
</dbReference>
<dbReference type="EC" id="3.6.4.12" evidence="7"/>
<reference evidence="7 8" key="1">
    <citation type="submission" date="2019-02" db="EMBL/GenBank/DDBJ databases">
        <title>Deep-cultivation of Planctomycetes and their phenomic and genomic characterization uncovers novel biology.</title>
        <authorList>
            <person name="Wiegand S."/>
            <person name="Jogler M."/>
            <person name="Boedeker C."/>
            <person name="Pinto D."/>
            <person name="Vollmers J."/>
            <person name="Rivas-Marin E."/>
            <person name="Kohn T."/>
            <person name="Peeters S.H."/>
            <person name="Heuer A."/>
            <person name="Rast P."/>
            <person name="Oberbeckmann S."/>
            <person name="Bunk B."/>
            <person name="Jeske O."/>
            <person name="Meyerdierks A."/>
            <person name="Storesund J.E."/>
            <person name="Kallscheuer N."/>
            <person name="Luecker S."/>
            <person name="Lage O.M."/>
            <person name="Pohl T."/>
            <person name="Merkel B.J."/>
            <person name="Hornburger P."/>
            <person name="Mueller R.-W."/>
            <person name="Bruemmer F."/>
            <person name="Labrenz M."/>
            <person name="Spormann A.M."/>
            <person name="Op den Camp H."/>
            <person name="Overmann J."/>
            <person name="Amann R."/>
            <person name="Jetten M.S.M."/>
            <person name="Mascher T."/>
            <person name="Medema M.H."/>
            <person name="Devos D.P."/>
            <person name="Kaster A.-K."/>
            <person name="Ovreas L."/>
            <person name="Rohde M."/>
            <person name="Galperin M.Y."/>
            <person name="Jogler C."/>
        </authorList>
    </citation>
    <scope>NUCLEOTIDE SEQUENCE [LARGE SCALE GENOMIC DNA]</scope>
    <source>
        <strain evidence="7 8">Q31a</strain>
    </source>
</reference>
<evidence type="ECO:0000256" key="1">
    <source>
        <dbReference type="ARBA" id="ARBA00022741"/>
    </source>
</evidence>
<protein>
    <submittedName>
        <fullName evidence="7">ATP-dependent DNA helicase RecQ</fullName>
        <ecNumber evidence="7">3.6.4.12</ecNumber>
    </submittedName>
</protein>
<feature type="domain" description="Helicase ATP-binding" evidence="5">
    <location>
        <begin position="18"/>
        <end position="194"/>
    </location>
</feature>
<evidence type="ECO:0000256" key="3">
    <source>
        <dbReference type="ARBA" id="ARBA00022806"/>
    </source>
</evidence>
<dbReference type="EMBL" id="CP036298">
    <property type="protein sequence ID" value="QDV26193.1"/>
    <property type="molecule type" value="Genomic_DNA"/>
</dbReference>
<organism evidence="7 8">
    <name type="scientific">Aureliella helgolandensis</name>
    <dbReference type="NCBI Taxonomy" id="2527968"/>
    <lineage>
        <taxon>Bacteria</taxon>
        <taxon>Pseudomonadati</taxon>
        <taxon>Planctomycetota</taxon>
        <taxon>Planctomycetia</taxon>
        <taxon>Pirellulales</taxon>
        <taxon>Pirellulaceae</taxon>
        <taxon>Aureliella</taxon>
    </lineage>
</organism>
<evidence type="ECO:0000313" key="8">
    <source>
        <dbReference type="Proteomes" id="UP000318017"/>
    </source>
</evidence>
<dbReference type="InterPro" id="IPR001650">
    <property type="entry name" value="Helicase_C-like"/>
</dbReference>
<feature type="domain" description="Helicase C-terminal" evidence="6">
    <location>
        <begin position="219"/>
        <end position="395"/>
    </location>
</feature>
<dbReference type="AlphaFoldDB" id="A0A518GC93"/>
<proteinExistence type="predicted"/>
<dbReference type="PANTHER" id="PTHR13710">
    <property type="entry name" value="DNA HELICASE RECQ FAMILY MEMBER"/>
    <property type="match status" value="1"/>
</dbReference>
<dbReference type="SUPFAM" id="SSF52540">
    <property type="entry name" value="P-loop containing nucleoside triphosphate hydrolases"/>
    <property type="match status" value="1"/>
</dbReference>
<dbReference type="Pfam" id="PF00270">
    <property type="entry name" value="DEAD"/>
    <property type="match status" value="1"/>
</dbReference>
<dbReference type="Pfam" id="PF00271">
    <property type="entry name" value="Helicase_C"/>
    <property type="match status" value="1"/>
</dbReference>
<accession>A0A518GC93</accession>
<name>A0A518GC93_9BACT</name>
<evidence type="ECO:0000313" key="7">
    <source>
        <dbReference type="EMBL" id="QDV26193.1"/>
    </source>
</evidence>
<dbReference type="GO" id="GO:0016787">
    <property type="term" value="F:hydrolase activity"/>
    <property type="evidence" value="ECO:0007669"/>
    <property type="project" value="UniProtKB-KW"/>
</dbReference>
<evidence type="ECO:0000256" key="2">
    <source>
        <dbReference type="ARBA" id="ARBA00022801"/>
    </source>
</evidence>
<dbReference type="RefSeq" id="WP_231690862.1">
    <property type="nucleotide sequence ID" value="NZ_CP036298.1"/>
</dbReference>
<dbReference type="InterPro" id="IPR014001">
    <property type="entry name" value="Helicase_ATP-bd"/>
</dbReference>
<dbReference type="GO" id="GO:0043138">
    <property type="term" value="F:3'-5' DNA helicase activity"/>
    <property type="evidence" value="ECO:0007669"/>
    <property type="project" value="TreeGrafter"/>
</dbReference>
<keyword evidence="3 7" id="KW-0347">Helicase</keyword>
<gene>
    <name evidence="7" type="primary">recQ_3</name>
    <name evidence="7" type="ORF">Q31a_45650</name>
</gene>
<dbReference type="SMART" id="SM00487">
    <property type="entry name" value="DEXDc"/>
    <property type="match status" value="1"/>
</dbReference>
<sequence>MQACFGFTAFQGSQAAIIERVLNGQHALVIMPTGAGKSLCFQVPALVWSRRRDPQERPLTLVLSPLIALMKDQVDALRRRGIDAAFINSSLTGDERRARYTALAAGEFEILYVTPERFQKPDFRQALAARRIALLAVDEAHCISQWGHDFRPDYTRVAEIRESLGNPCTIALTATATVAVQRDIIRQLGLAPDQIQIFHSGIERPNLRLDVAEVWGESDKLEHIRSVFERTPGTGILYFTLIKTLMRFSEIFDDKRLPHLVYHGDLPRNQRRRVQEQFIEEPEHLVLATNAFGMGIDKSDIRFVIHADLPGSLESYYQEIGRAGRDGLPAECILLYDQADLATHMEFLRWSNPDADFYARLHDFLKHETESINAFGLEWLRERLHAKQKHDRRLETALGMMMRYDVIEGTLNPLHINHIHDLPIALRDSNALAAKLERDQRKLLHLVQYVKLDGDRQQYLNDYFMHEEETSAE</sequence>
<dbReference type="InterPro" id="IPR027417">
    <property type="entry name" value="P-loop_NTPase"/>
</dbReference>
<evidence type="ECO:0000259" key="6">
    <source>
        <dbReference type="PROSITE" id="PS51194"/>
    </source>
</evidence>
<dbReference type="GO" id="GO:0006281">
    <property type="term" value="P:DNA repair"/>
    <property type="evidence" value="ECO:0007669"/>
    <property type="project" value="TreeGrafter"/>
</dbReference>
<keyword evidence="4" id="KW-0067">ATP-binding</keyword>
<dbReference type="GO" id="GO:0003676">
    <property type="term" value="F:nucleic acid binding"/>
    <property type="evidence" value="ECO:0007669"/>
    <property type="project" value="InterPro"/>
</dbReference>
<evidence type="ECO:0000256" key="4">
    <source>
        <dbReference type="ARBA" id="ARBA00022840"/>
    </source>
</evidence>
<dbReference type="PROSITE" id="PS51194">
    <property type="entry name" value="HELICASE_CTER"/>
    <property type="match status" value="1"/>
</dbReference>
<dbReference type="GO" id="GO:0005524">
    <property type="term" value="F:ATP binding"/>
    <property type="evidence" value="ECO:0007669"/>
    <property type="project" value="UniProtKB-KW"/>
</dbReference>
<dbReference type="GO" id="GO:0006310">
    <property type="term" value="P:DNA recombination"/>
    <property type="evidence" value="ECO:0007669"/>
    <property type="project" value="InterPro"/>
</dbReference>
<dbReference type="GO" id="GO:0005694">
    <property type="term" value="C:chromosome"/>
    <property type="evidence" value="ECO:0007669"/>
    <property type="project" value="TreeGrafter"/>
</dbReference>
<keyword evidence="8" id="KW-1185">Reference proteome</keyword>
<dbReference type="Gene3D" id="3.40.50.300">
    <property type="entry name" value="P-loop containing nucleotide triphosphate hydrolases"/>
    <property type="match status" value="2"/>
</dbReference>
<dbReference type="KEGG" id="ahel:Q31a_45650"/>
<dbReference type="FunFam" id="3.40.50.300:FF:001389">
    <property type="entry name" value="ATP-dependent DNA helicase RecQ"/>
    <property type="match status" value="1"/>
</dbReference>
<dbReference type="Proteomes" id="UP000318017">
    <property type="component" value="Chromosome"/>
</dbReference>
<dbReference type="PROSITE" id="PS51192">
    <property type="entry name" value="HELICASE_ATP_BIND_1"/>
    <property type="match status" value="1"/>
</dbReference>
<keyword evidence="1" id="KW-0547">Nucleotide-binding</keyword>
<keyword evidence="2 7" id="KW-0378">Hydrolase</keyword>
<dbReference type="InterPro" id="IPR004589">
    <property type="entry name" value="DNA_helicase_ATP-dep_RecQ"/>
</dbReference>
<dbReference type="GO" id="GO:0009378">
    <property type="term" value="F:four-way junction helicase activity"/>
    <property type="evidence" value="ECO:0007669"/>
    <property type="project" value="TreeGrafter"/>
</dbReference>
<dbReference type="NCBIfam" id="TIGR00614">
    <property type="entry name" value="recQ_fam"/>
    <property type="match status" value="1"/>
</dbReference>